<evidence type="ECO:0000313" key="3">
    <source>
        <dbReference type="EMBL" id="MDI1492796.1"/>
    </source>
</evidence>
<comment type="caution">
    <text evidence="3">The sequence shown here is derived from an EMBL/GenBank/DDBJ whole genome shotgun (WGS) entry which is preliminary data.</text>
</comment>
<name>A0AA43TV66_9LECA</name>
<feature type="chain" id="PRO_5041399972" description="Period" evidence="2">
    <location>
        <begin position="21"/>
        <end position="252"/>
    </location>
</feature>
<proteinExistence type="predicted"/>
<protein>
    <recommendedName>
        <fullName evidence="5">Period</fullName>
    </recommendedName>
</protein>
<reference evidence="3" key="1">
    <citation type="journal article" date="2023" name="Genome Biol. Evol.">
        <title>First Whole Genome Sequence and Flow Cytometry Genome Size Data for the Lichen-Forming Fungus Ramalina farinacea (Ascomycota).</title>
        <authorList>
            <person name="Llewellyn T."/>
            <person name="Mian S."/>
            <person name="Hill R."/>
            <person name="Leitch I.J."/>
            <person name="Gaya E."/>
        </authorList>
    </citation>
    <scope>NUCLEOTIDE SEQUENCE</scope>
    <source>
        <strain evidence="3">LIQ254RAFAR</strain>
    </source>
</reference>
<dbReference type="EMBL" id="JAPUFD010000021">
    <property type="protein sequence ID" value="MDI1492796.1"/>
    <property type="molecule type" value="Genomic_DNA"/>
</dbReference>
<evidence type="ECO:0000256" key="2">
    <source>
        <dbReference type="SAM" id="SignalP"/>
    </source>
</evidence>
<keyword evidence="2" id="KW-0732">Signal</keyword>
<keyword evidence="4" id="KW-1185">Reference proteome</keyword>
<feature type="compositionally biased region" description="Low complexity" evidence="1">
    <location>
        <begin position="222"/>
        <end position="235"/>
    </location>
</feature>
<feature type="region of interest" description="Disordered" evidence="1">
    <location>
        <begin position="188"/>
        <end position="252"/>
    </location>
</feature>
<dbReference type="AlphaFoldDB" id="A0AA43TV66"/>
<feature type="compositionally biased region" description="Polar residues" evidence="1">
    <location>
        <begin position="23"/>
        <end position="37"/>
    </location>
</feature>
<dbReference type="Proteomes" id="UP001161017">
    <property type="component" value="Unassembled WGS sequence"/>
</dbReference>
<feature type="signal peptide" evidence="2">
    <location>
        <begin position="1"/>
        <end position="20"/>
    </location>
</feature>
<evidence type="ECO:0000256" key="1">
    <source>
        <dbReference type="SAM" id="MobiDB-lite"/>
    </source>
</evidence>
<evidence type="ECO:0008006" key="5">
    <source>
        <dbReference type="Google" id="ProtNLM"/>
    </source>
</evidence>
<organism evidence="3 4">
    <name type="scientific">Ramalina farinacea</name>
    <dbReference type="NCBI Taxonomy" id="258253"/>
    <lineage>
        <taxon>Eukaryota</taxon>
        <taxon>Fungi</taxon>
        <taxon>Dikarya</taxon>
        <taxon>Ascomycota</taxon>
        <taxon>Pezizomycotina</taxon>
        <taxon>Lecanoromycetes</taxon>
        <taxon>OSLEUM clade</taxon>
        <taxon>Lecanoromycetidae</taxon>
        <taxon>Lecanorales</taxon>
        <taxon>Lecanorineae</taxon>
        <taxon>Ramalinaceae</taxon>
        <taxon>Ramalina</taxon>
    </lineage>
</organism>
<gene>
    <name evidence="3" type="ORF">OHK93_004579</name>
</gene>
<sequence length="252" mass="25172">MRSTPLYLALVLASFAVALPQGSVDTTDTGDNSTDIANATDLTTNSTDTTLPDTTGADGNSTDIADTTDVTTNSTDTTLPDTTGDGTNTDLTSGTGTGASAPLGTGTSGSGATKSSHRQGGGMPLLSMKHQQQRNNSRLTTDVKAAIDTILAAYPKVQAAEGPKFMDIIVNTDENGQPIYHLSAFAAPPPREHHRNATGSDDQSMGGMKLALGSTGTGTGTGSSVVPGVASSSGGAYAGAGPGDSMVSIDSS</sequence>
<feature type="region of interest" description="Disordered" evidence="1">
    <location>
        <begin position="22"/>
        <end position="122"/>
    </location>
</feature>
<feature type="compositionally biased region" description="Low complexity" evidence="1">
    <location>
        <begin position="38"/>
        <end position="59"/>
    </location>
</feature>
<feature type="compositionally biased region" description="Low complexity" evidence="1">
    <location>
        <begin position="67"/>
        <end position="114"/>
    </location>
</feature>
<accession>A0AA43TV66</accession>
<evidence type="ECO:0000313" key="4">
    <source>
        <dbReference type="Proteomes" id="UP001161017"/>
    </source>
</evidence>